<sequence length="104" mass="11713">MTSKCGKNKRGAHEGHLTLFLTRKIQHPTTEPVYSRGTYAYFPFADGFDLARDYVLVGCFGLNSENISVPQSILDGYFCGIFITSELYIPMLFTSWTTQNDLTS</sequence>
<reference evidence="1 2" key="1">
    <citation type="journal article" date="2018" name="Sci. Rep.">
        <title>Comparative analysis of the Pocillopora damicornis genome highlights role of immune system in coral evolution.</title>
        <authorList>
            <person name="Cunning R."/>
            <person name="Bay R.A."/>
            <person name="Gillette P."/>
            <person name="Baker A.C."/>
            <person name="Traylor-Knowles N."/>
        </authorList>
    </citation>
    <scope>NUCLEOTIDE SEQUENCE [LARGE SCALE GENOMIC DNA]</scope>
    <source>
        <strain evidence="1">RSMAS</strain>
        <tissue evidence="1">Whole animal</tissue>
    </source>
</reference>
<dbReference type="AlphaFoldDB" id="A0A3M6V0R1"/>
<evidence type="ECO:0000313" key="2">
    <source>
        <dbReference type="Proteomes" id="UP000275408"/>
    </source>
</evidence>
<dbReference type="EMBL" id="RCHS01000339">
    <property type="protein sequence ID" value="RMX59477.1"/>
    <property type="molecule type" value="Genomic_DNA"/>
</dbReference>
<gene>
    <name evidence="1" type="ORF">pdam_00018363</name>
</gene>
<organism evidence="1 2">
    <name type="scientific">Pocillopora damicornis</name>
    <name type="common">Cauliflower coral</name>
    <name type="synonym">Millepora damicornis</name>
    <dbReference type="NCBI Taxonomy" id="46731"/>
    <lineage>
        <taxon>Eukaryota</taxon>
        <taxon>Metazoa</taxon>
        <taxon>Cnidaria</taxon>
        <taxon>Anthozoa</taxon>
        <taxon>Hexacorallia</taxon>
        <taxon>Scleractinia</taxon>
        <taxon>Astrocoeniina</taxon>
        <taxon>Pocilloporidae</taxon>
        <taxon>Pocillopora</taxon>
    </lineage>
</organism>
<name>A0A3M6V0R1_POCDA</name>
<dbReference type="Proteomes" id="UP000275408">
    <property type="component" value="Unassembled WGS sequence"/>
</dbReference>
<comment type="caution">
    <text evidence="1">The sequence shown here is derived from an EMBL/GenBank/DDBJ whole genome shotgun (WGS) entry which is preliminary data.</text>
</comment>
<accession>A0A3M6V0R1</accession>
<evidence type="ECO:0000313" key="1">
    <source>
        <dbReference type="EMBL" id="RMX59477.1"/>
    </source>
</evidence>
<protein>
    <submittedName>
        <fullName evidence="1">Uncharacterized protein</fullName>
    </submittedName>
</protein>
<keyword evidence="2" id="KW-1185">Reference proteome</keyword>
<proteinExistence type="predicted"/>